<organism evidence="1 2">
    <name type="scientific">Protofrankia coriariae</name>
    <dbReference type="NCBI Taxonomy" id="1562887"/>
    <lineage>
        <taxon>Bacteria</taxon>
        <taxon>Bacillati</taxon>
        <taxon>Actinomycetota</taxon>
        <taxon>Actinomycetes</taxon>
        <taxon>Frankiales</taxon>
        <taxon>Frankiaceae</taxon>
        <taxon>Protofrankia</taxon>
    </lineage>
</organism>
<name>A0ABR5F306_9ACTN</name>
<gene>
    <name evidence="1" type="ORF">FrCorBMG51_13680</name>
</gene>
<sequence length="154" mass="16583">MNAVIDPRLRRSAVLTVAERLRKQGWSGGPLHAVGLPDGTKVTLQNVLLAAALEAGLQEIPTLTHHPDEPLPLFMARDFVLVRPIRELADGSCVVGGRAGEVLFRRGRRAATYGEAALFRAVGQADIPDGAPVPFPWTAAMSTGEKPDMREGRK</sequence>
<accession>A0ABR5F306</accession>
<dbReference type="EMBL" id="JWIO01000020">
    <property type="protein sequence ID" value="KLL11067.1"/>
    <property type="molecule type" value="Genomic_DNA"/>
</dbReference>
<proteinExistence type="predicted"/>
<comment type="caution">
    <text evidence="1">The sequence shown here is derived from an EMBL/GenBank/DDBJ whole genome shotgun (WGS) entry which is preliminary data.</text>
</comment>
<evidence type="ECO:0000313" key="2">
    <source>
        <dbReference type="Proteomes" id="UP000035425"/>
    </source>
</evidence>
<protein>
    <submittedName>
        <fullName evidence="1">Uncharacterized protein</fullName>
    </submittedName>
</protein>
<dbReference type="Proteomes" id="UP000035425">
    <property type="component" value="Unassembled WGS sequence"/>
</dbReference>
<evidence type="ECO:0000313" key="1">
    <source>
        <dbReference type="EMBL" id="KLL11067.1"/>
    </source>
</evidence>
<keyword evidence="2" id="KW-1185">Reference proteome</keyword>
<reference evidence="1 2" key="1">
    <citation type="submission" date="2014-12" db="EMBL/GenBank/DDBJ databases">
        <title>Frankia sp. BMG5.1 draft genome.</title>
        <authorList>
            <person name="Gtari M."/>
            <person name="Ghodhbane-Gtari F."/>
            <person name="Nouioui I."/>
            <person name="Ktari A."/>
            <person name="Hezbri K."/>
            <person name="Mimouni W."/>
            <person name="Sbissi I."/>
            <person name="Ayari A."/>
            <person name="Yamanaka T."/>
            <person name="Normand P."/>
            <person name="Tisa L.S."/>
            <person name="Boudabous A."/>
        </authorList>
    </citation>
    <scope>NUCLEOTIDE SEQUENCE [LARGE SCALE GENOMIC DNA]</scope>
    <source>
        <strain evidence="1 2">BMG5.1</strain>
    </source>
</reference>